<feature type="compositionally biased region" description="Polar residues" evidence="1">
    <location>
        <begin position="112"/>
        <end position="121"/>
    </location>
</feature>
<feature type="compositionally biased region" description="Gly residues" evidence="1">
    <location>
        <begin position="195"/>
        <end position="206"/>
    </location>
</feature>
<feature type="region of interest" description="Disordered" evidence="1">
    <location>
        <begin position="158"/>
        <end position="314"/>
    </location>
</feature>
<evidence type="ECO:0000256" key="1">
    <source>
        <dbReference type="SAM" id="MobiDB-lite"/>
    </source>
</evidence>
<evidence type="ECO:0000313" key="3">
    <source>
        <dbReference type="EMBL" id="KAF1984962.1"/>
    </source>
</evidence>
<organism evidence="3 4">
    <name type="scientific">Aulographum hederae CBS 113979</name>
    <dbReference type="NCBI Taxonomy" id="1176131"/>
    <lineage>
        <taxon>Eukaryota</taxon>
        <taxon>Fungi</taxon>
        <taxon>Dikarya</taxon>
        <taxon>Ascomycota</taxon>
        <taxon>Pezizomycotina</taxon>
        <taxon>Dothideomycetes</taxon>
        <taxon>Pleosporomycetidae</taxon>
        <taxon>Aulographales</taxon>
        <taxon>Aulographaceae</taxon>
    </lineage>
</organism>
<feature type="chain" id="PRO_5026273120" evidence="2">
    <location>
        <begin position="26"/>
        <end position="647"/>
    </location>
</feature>
<feature type="compositionally biased region" description="Gly residues" evidence="1">
    <location>
        <begin position="175"/>
        <end position="188"/>
    </location>
</feature>
<name>A0A6G1GVX7_9PEZI</name>
<evidence type="ECO:0000313" key="4">
    <source>
        <dbReference type="Proteomes" id="UP000800041"/>
    </source>
</evidence>
<dbReference type="OrthoDB" id="3944128at2759"/>
<proteinExistence type="predicted"/>
<keyword evidence="2" id="KW-0732">Signal</keyword>
<dbReference type="EMBL" id="ML977165">
    <property type="protein sequence ID" value="KAF1984962.1"/>
    <property type="molecule type" value="Genomic_DNA"/>
</dbReference>
<feature type="region of interest" description="Disordered" evidence="1">
    <location>
        <begin position="61"/>
        <end position="126"/>
    </location>
</feature>
<dbReference type="Proteomes" id="UP000800041">
    <property type="component" value="Unassembled WGS sequence"/>
</dbReference>
<feature type="compositionally biased region" description="Gly residues" evidence="1">
    <location>
        <begin position="159"/>
        <end position="168"/>
    </location>
</feature>
<feature type="compositionally biased region" description="Polar residues" evidence="1">
    <location>
        <begin position="85"/>
        <end position="98"/>
    </location>
</feature>
<gene>
    <name evidence="3" type="ORF">K402DRAFT_405729</name>
</gene>
<sequence length="647" mass="64577">MQTESMRMRFWIVLSFLTWWQETIAADVCTSTHCLTTIVTISSTFSIPSNYTPIAITSTSSPQTITTLPSPPSGYPPHGPSNSSIPIPTNTTLTSSDAKPTVTKKKPHLENPETSLQLPEPTTTTRRRVVASFPHVESRADTVRGPATSFAAVPAVTGVAGGGGGGGVNPRNGGSSEGGGESGGGDGVSGNENPGNGGSSAGGNRGTDGSSEGEHSGGVSPPGNGSPSNEYSITSPGTPGSSSEGGTSPSSPGRSTSSSPQGTQNPSLLENSNSDTNSNSGSDSGSNPENTQNSSQASPGHNPNPDSDNNDSSSTVTITFASEILIATPSINAALLIPSASDSDPKILTPDGVTFMSVGQTISVAPNGAIIAVDTSGVTRSYLLPAEIHGASATPSAAQFAHENDEGTTGMTFTTLPAAVFTLANGEVYTATNGVTLVVAGQTIYPGGPAVTVDGEIVRLGFEGVEISPVSAGAGAGNVNEGGGGAVVLTEAVVTVPVASGSGLQTLTATLSNNAFILPGPSPGANPTTLAIVGPPLTLADGTVVSAAPDGVVVLDAGNGATRTAAVVTTTLVQTEGFGGEETIRFSTVTGSVAQTGSQTGSWGPVETDVDVNGDLQSGASGVGRGRETWKRRLAVAVWFGVVVWVF</sequence>
<reference evidence="3" key="1">
    <citation type="journal article" date="2020" name="Stud. Mycol.">
        <title>101 Dothideomycetes genomes: a test case for predicting lifestyles and emergence of pathogens.</title>
        <authorList>
            <person name="Haridas S."/>
            <person name="Albert R."/>
            <person name="Binder M."/>
            <person name="Bloem J."/>
            <person name="Labutti K."/>
            <person name="Salamov A."/>
            <person name="Andreopoulos B."/>
            <person name="Baker S."/>
            <person name="Barry K."/>
            <person name="Bills G."/>
            <person name="Bluhm B."/>
            <person name="Cannon C."/>
            <person name="Castanera R."/>
            <person name="Culley D."/>
            <person name="Daum C."/>
            <person name="Ezra D."/>
            <person name="Gonzalez J."/>
            <person name="Henrissat B."/>
            <person name="Kuo A."/>
            <person name="Liang C."/>
            <person name="Lipzen A."/>
            <person name="Lutzoni F."/>
            <person name="Magnuson J."/>
            <person name="Mondo S."/>
            <person name="Nolan M."/>
            <person name="Ohm R."/>
            <person name="Pangilinan J."/>
            <person name="Park H.-J."/>
            <person name="Ramirez L."/>
            <person name="Alfaro M."/>
            <person name="Sun H."/>
            <person name="Tritt A."/>
            <person name="Yoshinaga Y."/>
            <person name="Zwiers L.-H."/>
            <person name="Turgeon B."/>
            <person name="Goodwin S."/>
            <person name="Spatafora J."/>
            <person name="Crous P."/>
            <person name="Grigoriev I."/>
        </authorList>
    </citation>
    <scope>NUCLEOTIDE SEQUENCE</scope>
    <source>
        <strain evidence="3">CBS 113979</strain>
    </source>
</reference>
<keyword evidence="4" id="KW-1185">Reference proteome</keyword>
<protein>
    <submittedName>
        <fullName evidence="3">Uncharacterized protein</fullName>
    </submittedName>
</protein>
<accession>A0A6G1GVX7</accession>
<feature type="compositionally biased region" description="Low complexity" evidence="1">
    <location>
        <begin position="303"/>
        <end position="314"/>
    </location>
</feature>
<evidence type="ECO:0000256" key="2">
    <source>
        <dbReference type="SAM" id="SignalP"/>
    </source>
</evidence>
<feature type="compositionally biased region" description="Low complexity" evidence="1">
    <location>
        <begin position="217"/>
        <end position="290"/>
    </location>
</feature>
<feature type="compositionally biased region" description="Polar residues" evidence="1">
    <location>
        <begin position="291"/>
        <end position="301"/>
    </location>
</feature>
<dbReference type="AlphaFoldDB" id="A0A6G1GVX7"/>
<feature type="compositionally biased region" description="Pro residues" evidence="1">
    <location>
        <begin position="69"/>
        <end position="79"/>
    </location>
</feature>
<feature type="signal peptide" evidence="2">
    <location>
        <begin position="1"/>
        <end position="25"/>
    </location>
</feature>